<name>A0AAE4BQC0_9BACT</name>
<comment type="caution">
    <text evidence="5">The sequence shown here is derived from an EMBL/GenBank/DDBJ whole genome shotgun (WGS) entry which is preliminary data.</text>
</comment>
<dbReference type="PROSITE" id="PS01124">
    <property type="entry name" value="HTH_ARAC_FAMILY_2"/>
    <property type="match status" value="1"/>
</dbReference>
<reference evidence="5" key="1">
    <citation type="submission" date="2023-07" db="EMBL/GenBank/DDBJ databases">
        <title>Genomic Encyclopedia of Type Strains, Phase IV (KMG-IV): sequencing the most valuable type-strain genomes for metagenomic binning, comparative biology and taxonomic classification.</title>
        <authorList>
            <person name="Goeker M."/>
        </authorList>
    </citation>
    <scope>NUCLEOTIDE SEQUENCE</scope>
    <source>
        <strain evidence="5">DSM 26174</strain>
    </source>
</reference>
<keyword evidence="1" id="KW-0805">Transcription regulation</keyword>
<dbReference type="PANTHER" id="PTHR47893:SF1">
    <property type="entry name" value="REGULATORY PROTEIN PCHR"/>
    <property type="match status" value="1"/>
</dbReference>
<evidence type="ECO:0000256" key="2">
    <source>
        <dbReference type="ARBA" id="ARBA00023125"/>
    </source>
</evidence>
<proteinExistence type="predicted"/>
<dbReference type="Gene3D" id="1.10.10.60">
    <property type="entry name" value="Homeodomain-like"/>
    <property type="match status" value="1"/>
</dbReference>
<dbReference type="Proteomes" id="UP001185092">
    <property type="component" value="Unassembled WGS sequence"/>
</dbReference>
<dbReference type="SMART" id="SM00342">
    <property type="entry name" value="HTH_ARAC"/>
    <property type="match status" value="1"/>
</dbReference>
<dbReference type="Pfam" id="PF12833">
    <property type="entry name" value="HTH_18"/>
    <property type="match status" value="1"/>
</dbReference>
<dbReference type="InterPro" id="IPR018062">
    <property type="entry name" value="HTH_AraC-typ_CS"/>
</dbReference>
<dbReference type="RefSeq" id="WP_309938436.1">
    <property type="nucleotide sequence ID" value="NZ_AP025305.1"/>
</dbReference>
<dbReference type="GO" id="GO:0003700">
    <property type="term" value="F:DNA-binding transcription factor activity"/>
    <property type="evidence" value="ECO:0007669"/>
    <property type="project" value="InterPro"/>
</dbReference>
<keyword evidence="6" id="KW-1185">Reference proteome</keyword>
<evidence type="ECO:0000256" key="3">
    <source>
        <dbReference type="ARBA" id="ARBA00023163"/>
    </source>
</evidence>
<dbReference type="EMBL" id="JAVDQD010000002">
    <property type="protein sequence ID" value="MDR6238929.1"/>
    <property type="molecule type" value="Genomic_DNA"/>
</dbReference>
<evidence type="ECO:0000259" key="4">
    <source>
        <dbReference type="PROSITE" id="PS01124"/>
    </source>
</evidence>
<dbReference type="SUPFAM" id="SSF46689">
    <property type="entry name" value="Homeodomain-like"/>
    <property type="match status" value="2"/>
</dbReference>
<sequence length="319" mass="37398">MKEFVFEITDLHEQLKIWQTLFGGEIMDNTLHSPLGIVECYEFDTHDILIMKAKAKEPWFMKRIQQPDMTFYPIWFTNTFSFSEVMDNVNDLDDFNITKSNDAGILFTNFSNNIAFESPAIFHNVVVRLRKNLIFEFVPEDHPLVNIFKKDKPFYWYESFSPAINSLYKQIMFPPSNYSKKITRNILKAQSWELISHFFEKLLNRDKSQFHNIGEAYIDKIQMAKTLLLKNLHKPISLDQLSQEVGLSKTSLQKYFKIVFGMSVHKFFQNYRMDMARNMILSGKCNVGEAAINVGYLHFGHFSAEFKKKFGVLPSELSQ</sequence>
<keyword evidence="3" id="KW-0804">Transcription</keyword>
<evidence type="ECO:0000313" key="5">
    <source>
        <dbReference type="EMBL" id="MDR6238929.1"/>
    </source>
</evidence>
<evidence type="ECO:0000313" key="6">
    <source>
        <dbReference type="Proteomes" id="UP001185092"/>
    </source>
</evidence>
<dbReference type="PROSITE" id="PS00041">
    <property type="entry name" value="HTH_ARAC_FAMILY_1"/>
    <property type="match status" value="1"/>
</dbReference>
<feature type="domain" description="HTH araC/xylS-type" evidence="4">
    <location>
        <begin position="222"/>
        <end position="319"/>
    </location>
</feature>
<dbReference type="InterPro" id="IPR053142">
    <property type="entry name" value="PchR_regulatory_protein"/>
</dbReference>
<organism evidence="5 6">
    <name type="scientific">Aureibacter tunicatorum</name>
    <dbReference type="NCBI Taxonomy" id="866807"/>
    <lineage>
        <taxon>Bacteria</taxon>
        <taxon>Pseudomonadati</taxon>
        <taxon>Bacteroidota</taxon>
        <taxon>Cytophagia</taxon>
        <taxon>Cytophagales</taxon>
        <taxon>Persicobacteraceae</taxon>
        <taxon>Aureibacter</taxon>
    </lineage>
</organism>
<evidence type="ECO:0000256" key="1">
    <source>
        <dbReference type="ARBA" id="ARBA00023015"/>
    </source>
</evidence>
<gene>
    <name evidence="5" type="ORF">HNQ88_001966</name>
</gene>
<dbReference type="GO" id="GO:0043565">
    <property type="term" value="F:sequence-specific DNA binding"/>
    <property type="evidence" value="ECO:0007669"/>
    <property type="project" value="InterPro"/>
</dbReference>
<dbReference type="InterPro" id="IPR009057">
    <property type="entry name" value="Homeodomain-like_sf"/>
</dbReference>
<dbReference type="InterPro" id="IPR018060">
    <property type="entry name" value="HTH_AraC"/>
</dbReference>
<keyword evidence="2 5" id="KW-0238">DNA-binding</keyword>
<protein>
    <submittedName>
        <fullName evidence="5">AraC-like DNA-binding protein</fullName>
    </submittedName>
</protein>
<accession>A0AAE4BQC0</accession>
<dbReference type="PANTHER" id="PTHR47893">
    <property type="entry name" value="REGULATORY PROTEIN PCHR"/>
    <property type="match status" value="1"/>
</dbReference>
<dbReference type="AlphaFoldDB" id="A0AAE4BQC0"/>